<feature type="region of interest" description="Disordered" evidence="1">
    <location>
        <begin position="225"/>
        <end position="344"/>
    </location>
</feature>
<feature type="transmembrane region" description="Helical" evidence="2">
    <location>
        <begin position="30"/>
        <end position="51"/>
    </location>
</feature>
<feature type="compositionally biased region" description="Polar residues" evidence="1">
    <location>
        <begin position="308"/>
        <end position="317"/>
    </location>
</feature>
<proteinExistence type="evidence at transcript level"/>
<keyword evidence="2" id="KW-0812">Transmembrane</keyword>
<feature type="compositionally biased region" description="Basic and acidic residues" evidence="1">
    <location>
        <begin position="251"/>
        <end position="268"/>
    </location>
</feature>
<keyword evidence="2" id="KW-1133">Transmembrane helix</keyword>
<dbReference type="EMBL" id="MT125663">
    <property type="protein sequence ID" value="QLK97586.1"/>
    <property type="molecule type" value="mRNA"/>
</dbReference>
<name>A0A7D6HM27_HETGL</name>
<organism evidence="3">
    <name type="scientific">Heterodera glycines</name>
    <name type="common">Soybean cyst nematode worm</name>
    <dbReference type="NCBI Taxonomy" id="51029"/>
    <lineage>
        <taxon>Eukaryota</taxon>
        <taxon>Metazoa</taxon>
        <taxon>Ecdysozoa</taxon>
        <taxon>Nematoda</taxon>
        <taxon>Chromadorea</taxon>
        <taxon>Rhabditida</taxon>
        <taxon>Tylenchina</taxon>
        <taxon>Tylenchomorpha</taxon>
        <taxon>Tylenchoidea</taxon>
        <taxon>Heteroderidae</taxon>
        <taxon>Heteroderinae</taxon>
        <taxon>Heterodera</taxon>
    </lineage>
</organism>
<accession>A0A7D6HM27</accession>
<dbReference type="AlphaFoldDB" id="A0A7D6HM27"/>
<keyword evidence="2" id="KW-0472">Membrane</keyword>
<feature type="compositionally biased region" description="Basic residues" evidence="1">
    <location>
        <begin position="269"/>
        <end position="284"/>
    </location>
</feature>
<protein>
    <submittedName>
        <fullName evidence="3">Secretory protein 33A09</fullName>
    </submittedName>
</protein>
<feature type="compositionally biased region" description="Low complexity" evidence="1">
    <location>
        <begin position="235"/>
        <end position="250"/>
    </location>
</feature>
<evidence type="ECO:0000313" key="3">
    <source>
        <dbReference type="EMBL" id="QLK97586.1"/>
    </source>
</evidence>
<evidence type="ECO:0000256" key="1">
    <source>
        <dbReference type="SAM" id="MobiDB-lite"/>
    </source>
</evidence>
<sequence>MGECCRQMNLIFEIFAFGMDNFSSEKNVSLLRLFLFFFSTVVLFGSAHPMVNKLCEDLDKPEGWQLLKKYNNRKVPDEYNVEFPKWKDSYKSIKKFIKYCNYLQKNEKPVQENDQYKLLALKPKFLDANKNELKISEAMSEIVEAYKIMLSKLVKMKINITEKLEEKMLKKLHLYAKKELPVMEFTNRSDCLKVSQWVSIYTKNNTDEEAKAQLSNVKQHIFNGEKLDLSDPPAKNSSKKLTSLNKQKSTTSREKTDEKTKKIEEGLKKVGKKMILKKEKKTKSHKENEEEEEEEEEESSSSSSSNEVSDQQSNDDNFWSGAHFSGCFTGNGSGGEDGPTINSNDAGCFSGLFNILDDIFKSDD</sequence>
<evidence type="ECO:0000256" key="2">
    <source>
        <dbReference type="SAM" id="Phobius"/>
    </source>
</evidence>
<reference evidence="3" key="1">
    <citation type="journal article" date="2020" name="Mol. Plant Pathol.">
        <title>Screening soybean cyst nematode effectors for their ability to suppress plant immunity.</title>
        <authorList>
            <person name="Pogorelko G."/>
            <person name="Wang J."/>
            <person name="Juvale P.S."/>
            <person name="Mitchum M.G."/>
            <person name="Baum T.J."/>
        </authorList>
    </citation>
    <scope>NUCLEOTIDE SEQUENCE</scope>
</reference>
<feature type="compositionally biased region" description="Acidic residues" evidence="1">
    <location>
        <begin position="289"/>
        <end position="299"/>
    </location>
</feature>